<keyword evidence="8" id="KW-1185">Reference proteome</keyword>
<feature type="domain" description="Outer membrane protein beta-barrel" evidence="6">
    <location>
        <begin position="11"/>
        <end position="221"/>
    </location>
</feature>
<organism evidence="7 8">
    <name type="scientific">Sphingobium herbicidovorans (strain ATCC 700291 / DSM 11019 / CCUG 56400 / KCTC 2939 / LMG 18315 / NBRC 16415 / MH)</name>
    <name type="common">Sphingomonas herbicidovorans</name>
    <dbReference type="NCBI Taxonomy" id="1219045"/>
    <lineage>
        <taxon>Bacteria</taxon>
        <taxon>Pseudomonadati</taxon>
        <taxon>Pseudomonadota</taxon>
        <taxon>Alphaproteobacteria</taxon>
        <taxon>Sphingomonadales</taxon>
        <taxon>Sphingomonadaceae</taxon>
        <taxon>Sphingobium</taxon>
    </lineage>
</organism>
<keyword evidence="3" id="KW-0472">Membrane</keyword>
<protein>
    <submittedName>
        <fullName evidence="7">Opacity protein</fullName>
    </submittedName>
</protein>
<dbReference type="EMBL" id="JFZA02000006">
    <property type="protein sequence ID" value="KFG91113.1"/>
    <property type="molecule type" value="Genomic_DNA"/>
</dbReference>
<feature type="signal peptide" evidence="5">
    <location>
        <begin position="1"/>
        <end position="25"/>
    </location>
</feature>
<accession>A0A086PCJ5</accession>
<comment type="caution">
    <text evidence="7">The sequence shown here is derived from an EMBL/GenBank/DDBJ whole genome shotgun (WGS) entry which is preliminary data.</text>
</comment>
<evidence type="ECO:0000313" key="8">
    <source>
        <dbReference type="Proteomes" id="UP000024284"/>
    </source>
</evidence>
<dbReference type="Gene3D" id="2.40.160.20">
    <property type="match status" value="1"/>
</dbReference>
<feature type="chain" id="PRO_5001813305" evidence="5">
    <location>
        <begin position="26"/>
        <end position="221"/>
    </location>
</feature>
<comment type="subcellular location">
    <subcellularLocation>
        <location evidence="1">Membrane</location>
    </subcellularLocation>
</comment>
<dbReference type="Pfam" id="PF13505">
    <property type="entry name" value="OMP_b-brl"/>
    <property type="match status" value="1"/>
</dbReference>
<proteinExistence type="inferred from homology"/>
<evidence type="ECO:0000256" key="5">
    <source>
        <dbReference type="SAM" id="SignalP"/>
    </source>
</evidence>
<evidence type="ECO:0000256" key="3">
    <source>
        <dbReference type="ARBA" id="ARBA00023136"/>
    </source>
</evidence>
<sequence length="221" mass="23600">MEYPMRKIMVATLLAGSAVASPALAQDAGTTFTGPRVEAILGYDHTGAGSSVDNDNGNDDQSIDGLLYGVGAGYDFNLGSAVVGIEGEFTDSTAKSSRNPFTDQFGFGRVSQGRDLYVGARAGILASPNTLVYVKGGYTNTKLNVLAGDTDETTDTSFKLDGWRVGAGVERAFTPNMFGKVEYRYSKYDSAQIDFMDGATSSEFDIDTDRHQVVASVGWRF</sequence>
<dbReference type="PANTHER" id="PTHR34001">
    <property type="entry name" value="BLL7405 PROTEIN"/>
    <property type="match status" value="1"/>
</dbReference>
<evidence type="ECO:0000256" key="4">
    <source>
        <dbReference type="ARBA" id="ARBA00038306"/>
    </source>
</evidence>
<evidence type="ECO:0000256" key="1">
    <source>
        <dbReference type="ARBA" id="ARBA00004370"/>
    </source>
</evidence>
<dbReference type="GO" id="GO:0016020">
    <property type="term" value="C:membrane"/>
    <property type="evidence" value="ECO:0007669"/>
    <property type="project" value="UniProtKB-SubCell"/>
</dbReference>
<gene>
    <name evidence="7" type="ORF">BV98_001106</name>
</gene>
<dbReference type="Proteomes" id="UP000024284">
    <property type="component" value="Unassembled WGS sequence"/>
</dbReference>
<dbReference type="SUPFAM" id="SSF56925">
    <property type="entry name" value="OMPA-like"/>
    <property type="match status" value="1"/>
</dbReference>
<dbReference type="eggNOG" id="COG3637">
    <property type="taxonomic scope" value="Bacteria"/>
</dbReference>
<evidence type="ECO:0000256" key="2">
    <source>
        <dbReference type="ARBA" id="ARBA00022729"/>
    </source>
</evidence>
<dbReference type="InterPro" id="IPR011250">
    <property type="entry name" value="OMP/PagP_B-barrel"/>
</dbReference>
<dbReference type="InterPro" id="IPR051692">
    <property type="entry name" value="OMP-like"/>
</dbReference>
<name>A0A086PCJ5_SPHHM</name>
<dbReference type="STRING" id="76947.GCA_002080435_02754"/>
<reference evidence="7" key="1">
    <citation type="submission" date="2014-08" db="EMBL/GenBank/DDBJ databases">
        <title>Draft genome sequences of Sphingobium herbicidovorans.</title>
        <authorList>
            <person name="Gan H.M."/>
            <person name="Gan H.Y."/>
            <person name="Savka M.A."/>
        </authorList>
    </citation>
    <scope>NUCLEOTIDE SEQUENCE [LARGE SCALE GENOMIC DNA]</scope>
    <source>
        <strain evidence="7">NBRC 16415</strain>
    </source>
</reference>
<dbReference type="AlphaFoldDB" id="A0A086PCJ5"/>
<evidence type="ECO:0000259" key="6">
    <source>
        <dbReference type="Pfam" id="PF13505"/>
    </source>
</evidence>
<dbReference type="PANTHER" id="PTHR34001:SF3">
    <property type="entry name" value="BLL7405 PROTEIN"/>
    <property type="match status" value="1"/>
</dbReference>
<dbReference type="PATRIC" id="fig|1219045.3.peg.1124"/>
<comment type="similarity">
    <text evidence="4">Belongs to the Omp25/RopB family.</text>
</comment>
<keyword evidence="2 5" id="KW-0732">Signal</keyword>
<evidence type="ECO:0000313" key="7">
    <source>
        <dbReference type="EMBL" id="KFG91113.1"/>
    </source>
</evidence>
<dbReference type="InterPro" id="IPR027385">
    <property type="entry name" value="Beta-barrel_OMP"/>
</dbReference>